<protein>
    <submittedName>
        <fullName evidence="4">Extracellular solute-binding protein</fullName>
    </submittedName>
</protein>
<comment type="similarity">
    <text evidence="1">Belongs to the bacterial solute-binding protein 1 family.</text>
</comment>
<sequence length="480" mass="52706">MVENDPTTDRKLSGVSRRRFLQATGAAGAAMGVAGCLGDDFDGIEISADDQIADVEDVIQESLWDAGLDEDIEIRILPGDFETDSRLADYQSALDAGRGSPDIFMMDSGWAMPFIIREQVLNLENELSDDTLDYVKNDYLPATVDTASDPETGDLHGLPFFPDYPMMNYRKDLVEEAGYDPEGEDWSTTPMSWQEFAEVVEDVWEYHGGPDGDYDYGFTTQAQAYEGLSCCTFNETMTSFGGAYFGDHENLFGPTGDRPVTVDDEPMYETIRMMRSFMYGPDADDAHPDYPQISNSDLVEFGEEEARGPFTGGNAIFMRNWPYIIPIHADEGEGEIGTMPLPYGVEEGESEYEGAGGPSHALGGWMLTVNPNSDATDDAVQVLEAFANESVMLTVFEEQGNLPPDPEVLANADPDAVGAMGPHLDTLAFVGENSVPRPVTDLWPEQSSLIYQEVHDAYTGEKTPEDAMADLQGQLEDSEQ</sequence>
<dbReference type="InterPro" id="IPR050490">
    <property type="entry name" value="Bact_solute-bd_prot1"/>
</dbReference>
<dbReference type="Proteomes" id="UP001202674">
    <property type="component" value="Unassembled WGS sequence"/>
</dbReference>
<keyword evidence="2" id="KW-0813">Transport</keyword>
<dbReference type="NCBIfam" id="TIGR01409">
    <property type="entry name" value="TAT_signal_seq"/>
    <property type="match status" value="1"/>
</dbReference>
<dbReference type="InterPro" id="IPR006059">
    <property type="entry name" value="SBP"/>
</dbReference>
<accession>A0AAE3FMW1</accession>
<evidence type="ECO:0000256" key="2">
    <source>
        <dbReference type="ARBA" id="ARBA00022448"/>
    </source>
</evidence>
<evidence type="ECO:0000256" key="1">
    <source>
        <dbReference type="ARBA" id="ARBA00008520"/>
    </source>
</evidence>
<keyword evidence="5" id="KW-1185">Reference proteome</keyword>
<dbReference type="PROSITE" id="PS51318">
    <property type="entry name" value="TAT"/>
    <property type="match status" value="1"/>
</dbReference>
<dbReference type="Gene3D" id="3.40.190.10">
    <property type="entry name" value="Periplasmic binding protein-like II"/>
    <property type="match status" value="2"/>
</dbReference>
<dbReference type="EMBL" id="JAKRVY010000001">
    <property type="protein sequence ID" value="MCL9812477.1"/>
    <property type="molecule type" value="Genomic_DNA"/>
</dbReference>
<organism evidence="4 5">
    <name type="scientific">Natranaeroarchaeum aerophilus</name>
    <dbReference type="NCBI Taxonomy" id="2917711"/>
    <lineage>
        <taxon>Archaea</taxon>
        <taxon>Methanobacteriati</taxon>
        <taxon>Methanobacteriota</taxon>
        <taxon>Stenosarchaea group</taxon>
        <taxon>Halobacteria</taxon>
        <taxon>Halobacteriales</taxon>
        <taxon>Natronoarchaeaceae</taxon>
        <taxon>Natranaeroarchaeum</taxon>
    </lineage>
</organism>
<evidence type="ECO:0000256" key="3">
    <source>
        <dbReference type="ARBA" id="ARBA00022729"/>
    </source>
</evidence>
<evidence type="ECO:0000313" key="4">
    <source>
        <dbReference type="EMBL" id="MCL9812477.1"/>
    </source>
</evidence>
<dbReference type="AlphaFoldDB" id="A0AAE3FMW1"/>
<evidence type="ECO:0000313" key="5">
    <source>
        <dbReference type="Proteomes" id="UP001202674"/>
    </source>
</evidence>
<dbReference type="RefSeq" id="WP_250594205.1">
    <property type="nucleotide sequence ID" value="NZ_JAKRVY010000001.1"/>
</dbReference>
<reference evidence="4 5" key="1">
    <citation type="journal article" date="2022" name="Syst. Appl. Microbiol.">
        <title>Natronocalculus amylovorans gen. nov., sp. nov., and Natranaeroarchaeum aerophilus sp. nov., dominant culturable amylolytic natronoarchaea from hypersaline soda lakes in southwestern Siberia.</title>
        <authorList>
            <person name="Sorokin D.Y."/>
            <person name="Elcheninov A.G."/>
            <person name="Khizhniak T.V."/>
            <person name="Koenen M."/>
            <person name="Bale N.J."/>
            <person name="Damste J.S.S."/>
            <person name="Kublanov I.V."/>
        </authorList>
    </citation>
    <scope>NUCLEOTIDE SEQUENCE [LARGE SCALE GENOMIC DNA]</scope>
    <source>
        <strain evidence="4 5">AArc-St1-1</strain>
    </source>
</reference>
<comment type="caution">
    <text evidence="4">The sequence shown here is derived from an EMBL/GenBank/DDBJ whole genome shotgun (WGS) entry which is preliminary data.</text>
</comment>
<proteinExistence type="inferred from homology"/>
<dbReference type="InterPro" id="IPR019546">
    <property type="entry name" value="TAT_signal_bac_arc"/>
</dbReference>
<dbReference type="SUPFAM" id="SSF53850">
    <property type="entry name" value="Periplasmic binding protein-like II"/>
    <property type="match status" value="1"/>
</dbReference>
<gene>
    <name evidence="4" type="ORF">AArcSt11_02265</name>
</gene>
<dbReference type="PANTHER" id="PTHR43649">
    <property type="entry name" value="ARABINOSE-BINDING PROTEIN-RELATED"/>
    <property type="match status" value="1"/>
</dbReference>
<dbReference type="PANTHER" id="PTHR43649:SF34">
    <property type="entry name" value="ABC TRANSPORTER PERIPLASMIC-BINDING PROTEIN YCJN-RELATED"/>
    <property type="match status" value="1"/>
</dbReference>
<dbReference type="Pfam" id="PF01547">
    <property type="entry name" value="SBP_bac_1"/>
    <property type="match status" value="1"/>
</dbReference>
<keyword evidence="3" id="KW-0732">Signal</keyword>
<dbReference type="InterPro" id="IPR006311">
    <property type="entry name" value="TAT_signal"/>
</dbReference>
<name>A0AAE3FMW1_9EURY</name>